<dbReference type="PANTHER" id="PTHR41260:SF1">
    <property type="entry name" value="PROTEIN ECSC"/>
    <property type="match status" value="1"/>
</dbReference>
<dbReference type="PANTHER" id="PTHR41260">
    <property type="entry name" value="PROTEIN ECSC"/>
    <property type="match status" value="1"/>
</dbReference>
<dbReference type="OrthoDB" id="7569638at2"/>
<organism evidence="1 2">
    <name type="scientific">Aliishimia ponticola</name>
    <dbReference type="NCBI Taxonomy" id="2499833"/>
    <lineage>
        <taxon>Bacteria</taxon>
        <taxon>Pseudomonadati</taxon>
        <taxon>Pseudomonadota</taxon>
        <taxon>Alphaproteobacteria</taxon>
        <taxon>Rhodobacterales</taxon>
        <taxon>Paracoccaceae</taxon>
        <taxon>Aliishimia</taxon>
    </lineage>
</organism>
<protein>
    <submittedName>
        <fullName evidence="1">Protein EcsC</fullName>
    </submittedName>
</protein>
<comment type="caution">
    <text evidence="1">The sequence shown here is derived from an EMBL/GenBank/DDBJ whole genome shotgun (WGS) entry which is preliminary data.</text>
</comment>
<sequence>MNTQHIELPAPVLAKIRNLATRHRNASGVGITVINALGGQAESWLGRLPGPVRIGLDGATRSALVQASKAAHVSRGAVPDQPGWVNTAVGAAMGAAGGIGGTATALAELPVTVTLLMRIIQGVAAEYDFDPAEESVQFDCLTVFASAGPLDQDDGAETAFISARLALNGAALQKVLAAVSPKLAGALGQKLAAQAVPILGAAAGAAINFAYTGYYREMAHVQFGLRKLSVDTGINEHALLRALQKELTGPDVQS</sequence>
<reference evidence="1 2" key="1">
    <citation type="submission" date="2019-04" db="EMBL/GenBank/DDBJ databases">
        <title>Shimia ponticola sp. nov., isolated from seawater.</title>
        <authorList>
            <person name="Kim Y.-O."/>
            <person name="Yoon J.-H."/>
        </authorList>
    </citation>
    <scope>NUCLEOTIDE SEQUENCE [LARGE SCALE GENOMIC DNA]</scope>
    <source>
        <strain evidence="1 2">MYP11</strain>
    </source>
</reference>
<keyword evidence="2" id="KW-1185">Reference proteome</keyword>
<dbReference type="InterPro" id="IPR024787">
    <property type="entry name" value="EcsC"/>
</dbReference>
<proteinExistence type="predicted"/>
<dbReference type="EMBL" id="SRKY01000002">
    <property type="protein sequence ID" value="THH37266.1"/>
    <property type="molecule type" value="Genomic_DNA"/>
</dbReference>
<dbReference type="Proteomes" id="UP000306602">
    <property type="component" value="Unassembled WGS sequence"/>
</dbReference>
<evidence type="ECO:0000313" key="1">
    <source>
        <dbReference type="EMBL" id="THH37266.1"/>
    </source>
</evidence>
<dbReference type="RefSeq" id="WP_136462864.1">
    <property type="nucleotide sequence ID" value="NZ_SRKY01000002.1"/>
</dbReference>
<dbReference type="Pfam" id="PF12787">
    <property type="entry name" value="EcsC"/>
    <property type="match status" value="1"/>
</dbReference>
<name>A0A4S4NCT6_9RHOB</name>
<accession>A0A4S4NCT6</accession>
<gene>
    <name evidence="1" type="ORF">E4Z66_10115</name>
</gene>
<dbReference type="AlphaFoldDB" id="A0A4S4NCT6"/>
<evidence type="ECO:0000313" key="2">
    <source>
        <dbReference type="Proteomes" id="UP000306602"/>
    </source>
</evidence>